<protein>
    <submittedName>
        <fullName evidence="2">Uncharacterized protein</fullName>
    </submittedName>
</protein>
<dbReference type="EMBL" id="CP063458">
    <property type="protein sequence ID" value="QOV87476.1"/>
    <property type="molecule type" value="Genomic_DNA"/>
</dbReference>
<feature type="compositionally biased region" description="Low complexity" evidence="1">
    <location>
        <begin position="912"/>
        <end position="928"/>
    </location>
</feature>
<feature type="region of interest" description="Disordered" evidence="1">
    <location>
        <begin position="904"/>
        <end position="932"/>
    </location>
</feature>
<name>A0A7M2WPT4_9BACT</name>
<feature type="region of interest" description="Disordered" evidence="1">
    <location>
        <begin position="294"/>
        <end position="333"/>
    </location>
</feature>
<reference evidence="2 3" key="1">
    <citation type="submission" date="2020-10" db="EMBL/GenBank/DDBJ databases">
        <title>Wide distribution of Phycisphaera-like planctomycetes from WD2101 soil group in peatlands and genome analysis of the first cultivated representative.</title>
        <authorList>
            <person name="Dedysh S.N."/>
            <person name="Beletsky A.V."/>
            <person name="Ivanova A."/>
            <person name="Kulichevskaya I.S."/>
            <person name="Suzina N.E."/>
            <person name="Philippov D.A."/>
            <person name="Rakitin A.L."/>
            <person name="Mardanov A.V."/>
            <person name="Ravin N.V."/>
        </authorList>
    </citation>
    <scope>NUCLEOTIDE SEQUENCE [LARGE SCALE GENOMIC DNA]</scope>
    <source>
        <strain evidence="2 3">M1803</strain>
    </source>
</reference>
<organism evidence="2 3">
    <name type="scientific">Humisphaera borealis</name>
    <dbReference type="NCBI Taxonomy" id="2807512"/>
    <lineage>
        <taxon>Bacteria</taxon>
        <taxon>Pseudomonadati</taxon>
        <taxon>Planctomycetota</taxon>
        <taxon>Phycisphaerae</taxon>
        <taxon>Tepidisphaerales</taxon>
        <taxon>Tepidisphaeraceae</taxon>
        <taxon>Humisphaera</taxon>
    </lineage>
</organism>
<dbReference type="PANTHER" id="PTHR48148">
    <property type="entry name" value="KERATINOCYTE PROLINE-RICH PROTEIN"/>
    <property type="match status" value="1"/>
</dbReference>
<dbReference type="KEGG" id="hbs:IPV69_14380"/>
<evidence type="ECO:0000313" key="2">
    <source>
        <dbReference type="EMBL" id="QOV87476.1"/>
    </source>
</evidence>
<proteinExistence type="predicted"/>
<dbReference type="Proteomes" id="UP000593765">
    <property type="component" value="Chromosome"/>
</dbReference>
<evidence type="ECO:0000256" key="1">
    <source>
        <dbReference type="SAM" id="MobiDB-lite"/>
    </source>
</evidence>
<evidence type="ECO:0000313" key="3">
    <source>
        <dbReference type="Proteomes" id="UP000593765"/>
    </source>
</evidence>
<keyword evidence="3" id="KW-1185">Reference proteome</keyword>
<dbReference type="RefSeq" id="WP_206290379.1">
    <property type="nucleotide sequence ID" value="NZ_CP063458.1"/>
</dbReference>
<sequence length="1231" mass="130945">MRTALIMFGVLLLSAGGFYLYLSMQAPTPRLNPKTETGPRAPLVMKADADTVGDVGPGARPWVKVYDTERRLSYRFRAEEYAPERAGRIDVKNPEAEFFQYVRDDTEPTGIRTQRIKLVGKTGEVEIQQGPQASADKGFEKGSSGPPKRGLLNDVTIRMFHRFADAEPGTEKNPVLTIKAPNVSFDNETFEIATRGYRNAQGEDVPADQVPIEATGDYNFRGRGLTLRWNDVDGRLDYLEVAHGEYLQIMNPGELSGDKPDKKSPVAVRLPMQSEFQPLTDDRGAPVAMAQVGKTKVGLPRTQPAKKPEKTPQAATSKPPYRATFERDVRVSEGDMNVAETQIASADLMYVDFRSGSDDNPATQPSTRPATQPASKAGVPASLPASPATNPSVAVGGKGQEPEKPKTQPATQPVQQPIIVRWSGKLRIVPLEGPAELPTPIRSGESILRFVGKTSPVKLARDLNRIDCTAADYFSGDRSVMVRGSERHGPVVLQQLPDPKLAPGQSRQATIVTQSLNYDGKAQVAVLNGKSNAIITMPGTAAPSTHPVGEAAQTAPQTQPVAPPQIVTARWNREGRLKFKNGIGGDLTFERADFSGDVDVVHPQLALKSQELALMFEEHLKQPTTAPALAGKASPTTKLSTQLDLKQVIATTDVWADIIDDQGRKQTVTTDRLTVDTATADGGKIYPKVITAIGSAHAYDDKQSLRAGGVELTMIPSASPATQPTAKAKPTTRSSSDIESVAVELKSMRAWDGVLVSSADGSMAAGQTMNVDVVNGQMLARVASPLGTKPATVADAKGNTVSGPQIDFDPNRQWARVSGRGSIRAFQAESPAKGATTRPATLPAVAATQPAKPPKFVDIFWETQAELDGAKDRVLVEGPVLVTSTDPDGTLNTARGKRAVIELAAKPPEPSTKPAKTPSTKPSTKPSARPGLVPGLAGGGMDILKDKAVTAVNLEENAVVNSTLSDDTGILRQFELKSAKVRYETGSVTSPATQPAEGPLAMDAGGNGRLIVPGPGTMIYRDHRPATRPSTQPTGEAVVANGKPAASPEPGVASAAPGQARGATAFQWKDSLVYDQPSREATMLGDVVIVHQPDGTGELPVRVTGDRGLAIFEPKPLTRATTNPAATPAAKPAAPAGEPAVAMNLKRLTMNGNLVVFRGGSEMTADRMMYDPATGWMTAYGTARQPATYAGTAGESSVLADEIHWNAQSWLTKFVGIRVRSGTDRNTLGTR</sequence>
<gene>
    <name evidence="2" type="ORF">IPV69_14380</name>
</gene>
<feature type="region of interest" description="Disordered" evidence="1">
    <location>
        <begin position="987"/>
        <end position="1058"/>
    </location>
</feature>
<feature type="compositionally biased region" description="Basic and acidic residues" evidence="1">
    <location>
        <begin position="324"/>
        <end position="333"/>
    </location>
</feature>
<accession>A0A7M2WPT4</accession>
<dbReference type="PANTHER" id="PTHR48148:SF3">
    <property type="entry name" value="KERATINOCYTE PROLINE-RICH PROTEIN"/>
    <property type="match status" value="1"/>
</dbReference>
<feature type="compositionally biased region" description="Polar residues" evidence="1">
    <location>
        <begin position="358"/>
        <end position="374"/>
    </location>
</feature>
<feature type="region of interest" description="Disordered" evidence="1">
    <location>
        <begin position="127"/>
        <end position="150"/>
    </location>
</feature>
<dbReference type="AlphaFoldDB" id="A0A7M2WPT4"/>
<feature type="region of interest" description="Disordered" evidence="1">
    <location>
        <begin position="354"/>
        <end position="413"/>
    </location>
</feature>